<gene>
    <name evidence="1" type="ORF">KFK14_11350</name>
</gene>
<name>A0A975KAR5_9SPHN</name>
<proteinExistence type="predicted"/>
<accession>A0A975KAR5</accession>
<protein>
    <submittedName>
        <fullName evidence="1">Uncharacterized protein</fullName>
    </submittedName>
</protein>
<evidence type="ECO:0000313" key="1">
    <source>
        <dbReference type="EMBL" id="QUT07925.1"/>
    </source>
</evidence>
<sequence length="86" mass="8850">MPPNTPGYTTQSAGYLRAVTPHATDPLPDGVCRGLLIGTGGNVSIVAENDTDPVLLKNLGSGVIYPIKAKAVRISGTTANDIVALY</sequence>
<evidence type="ECO:0000313" key="2">
    <source>
        <dbReference type="Proteomes" id="UP000681425"/>
    </source>
</evidence>
<dbReference type="RefSeq" id="WP_212610875.1">
    <property type="nucleotide sequence ID" value="NZ_CP073910.1"/>
</dbReference>
<dbReference type="Proteomes" id="UP000681425">
    <property type="component" value="Chromosome"/>
</dbReference>
<reference evidence="1" key="1">
    <citation type="submission" date="2021-04" db="EMBL/GenBank/DDBJ databases">
        <title>Isolation of p-tert-butylphenol degrading bacteria Sphingobium phenoxybenzoativorans Tas13 from active sludge.</title>
        <authorList>
            <person name="Li Y."/>
        </authorList>
    </citation>
    <scope>NUCLEOTIDE SEQUENCE</scope>
    <source>
        <strain evidence="1">Tas13</strain>
    </source>
</reference>
<dbReference type="AlphaFoldDB" id="A0A975KAR5"/>
<organism evidence="1 2">
    <name type="scientific">Sphingobium phenoxybenzoativorans</name>
    <dbReference type="NCBI Taxonomy" id="1592790"/>
    <lineage>
        <taxon>Bacteria</taxon>
        <taxon>Pseudomonadati</taxon>
        <taxon>Pseudomonadota</taxon>
        <taxon>Alphaproteobacteria</taxon>
        <taxon>Sphingomonadales</taxon>
        <taxon>Sphingomonadaceae</taxon>
        <taxon>Sphingobium</taxon>
    </lineage>
</organism>
<dbReference type="EMBL" id="CP073910">
    <property type="protein sequence ID" value="QUT07925.1"/>
    <property type="molecule type" value="Genomic_DNA"/>
</dbReference>
<keyword evidence="2" id="KW-1185">Reference proteome</keyword>
<dbReference type="KEGG" id="spph:KFK14_11350"/>